<proteinExistence type="predicted"/>
<reference evidence="2" key="1">
    <citation type="submission" date="2020-05" db="EMBL/GenBank/DDBJ databases">
        <authorList>
            <person name="Chiriac C."/>
            <person name="Salcher M."/>
            <person name="Ghai R."/>
            <person name="Kavagutti S V."/>
        </authorList>
    </citation>
    <scope>NUCLEOTIDE SEQUENCE</scope>
</reference>
<organism evidence="2">
    <name type="scientific">freshwater metagenome</name>
    <dbReference type="NCBI Taxonomy" id="449393"/>
    <lineage>
        <taxon>unclassified sequences</taxon>
        <taxon>metagenomes</taxon>
        <taxon>ecological metagenomes</taxon>
    </lineage>
</organism>
<accession>A0A6J7QPY2</accession>
<dbReference type="EMBL" id="CAFBOZ010000262">
    <property type="protein sequence ID" value="CAB5019031.1"/>
    <property type="molecule type" value="Genomic_DNA"/>
</dbReference>
<dbReference type="CDD" id="cd02440">
    <property type="entry name" value="AdoMet_MTases"/>
    <property type="match status" value="1"/>
</dbReference>
<sequence>MNTDQQGGHPRRMGLPADASVAAARRWWDSEAEEYLLEHGDFLAGGLIWGPEGLTEAEVRILGPHLAGLRVLEVGCGAAQGSRWLRAQGALVVGLDVSGSMLAAARQADVAEESQPLNLVQASGDRLPFSDGHFDAVVSAHGAFAFMADLPAAFAEAARVLRRGGLLAFSVTHPTRWAFPDDPGPEGLIATMSYFDRRAYVELDDHGTPEYVEHHRTMGDTVEALVGAGFSVERLVEPEWPDDLNVSWGAWSPLRGELLPGTALWAARLR</sequence>
<dbReference type="Pfam" id="PF08241">
    <property type="entry name" value="Methyltransf_11"/>
    <property type="match status" value="1"/>
</dbReference>
<dbReference type="PANTHER" id="PTHR43591">
    <property type="entry name" value="METHYLTRANSFERASE"/>
    <property type="match status" value="1"/>
</dbReference>
<dbReference type="InterPro" id="IPR029063">
    <property type="entry name" value="SAM-dependent_MTases_sf"/>
</dbReference>
<dbReference type="AlphaFoldDB" id="A0A6J7QPY2"/>
<dbReference type="SUPFAM" id="SSF53335">
    <property type="entry name" value="S-adenosyl-L-methionine-dependent methyltransferases"/>
    <property type="match status" value="1"/>
</dbReference>
<dbReference type="InterPro" id="IPR013216">
    <property type="entry name" value="Methyltransf_11"/>
</dbReference>
<protein>
    <submittedName>
        <fullName evidence="2">Unannotated protein</fullName>
    </submittedName>
</protein>
<name>A0A6J7QPY2_9ZZZZ</name>
<dbReference type="Gene3D" id="3.40.50.150">
    <property type="entry name" value="Vaccinia Virus protein VP39"/>
    <property type="match status" value="1"/>
</dbReference>
<gene>
    <name evidence="2" type="ORF">UFOPK3992_01599</name>
</gene>
<evidence type="ECO:0000259" key="1">
    <source>
        <dbReference type="Pfam" id="PF08241"/>
    </source>
</evidence>
<feature type="domain" description="Methyltransferase type 11" evidence="1">
    <location>
        <begin position="72"/>
        <end position="169"/>
    </location>
</feature>
<dbReference type="GO" id="GO:0008757">
    <property type="term" value="F:S-adenosylmethionine-dependent methyltransferase activity"/>
    <property type="evidence" value="ECO:0007669"/>
    <property type="project" value="InterPro"/>
</dbReference>
<evidence type="ECO:0000313" key="2">
    <source>
        <dbReference type="EMBL" id="CAB5019031.1"/>
    </source>
</evidence>